<name>A0ABT2PXF7_9MOLU</name>
<evidence type="ECO:0000313" key="2">
    <source>
        <dbReference type="Proteomes" id="UP001209076"/>
    </source>
</evidence>
<organism evidence="1 2">
    <name type="scientific">Paracholeplasma vituli</name>
    <dbReference type="NCBI Taxonomy" id="69473"/>
    <lineage>
        <taxon>Bacteria</taxon>
        <taxon>Bacillati</taxon>
        <taxon>Mycoplasmatota</taxon>
        <taxon>Mollicutes</taxon>
        <taxon>Acholeplasmatales</taxon>
        <taxon>Acholeplasmataceae</taxon>
        <taxon>Paracholeplasma</taxon>
    </lineage>
</organism>
<accession>A0ABT2PXF7</accession>
<dbReference type="RefSeq" id="WP_262096958.1">
    <property type="nucleotide sequence ID" value="NZ_JAOEGN010000019.1"/>
</dbReference>
<reference evidence="2" key="1">
    <citation type="submission" date="2023-07" db="EMBL/GenBank/DDBJ databases">
        <title>Novel Mycoplasma species identified in domestic and wild animals.</title>
        <authorList>
            <person name="Volokhov D.V."/>
            <person name="Furtak V.A."/>
            <person name="Zagorodnyaya T.A."/>
        </authorList>
    </citation>
    <scope>NUCLEOTIDE SEQUENCE [LARGE SCALE GENOMIC DNA]</scope>
    <source>
        <strain evidence="2">92-19</strain>
    </source>
</reference>
<proteinExistence type="predicted"/>
<keyword evidence="2" id="KW-1185">Reference proteome</keyword>
<evidence type="ECO:0000313" key="1">
    <source>
        <dbReference type="EMBL" id="MCU0105640.1"/>
    </source>
</evidence>
<dbReference type="EMBL" id="JAOEGN010000019">
    <property type="protein sequence ID" value="MCU0105640.1"/>
    <property type="molecule type" value="Genomic_DNA"/>
</dbReference>
<dbReference type="Proteomes" id="UP001209076">
    <property type="component" value="Unassembled WGS sequence"/>
</dbReference>
<comment type="caution">
    <text evidence="1">The sequence shown here is derived from an EMBL/GenBank/DDBJ whole genome shotgun (WGS) entry which is preliminary data.</text>
</comment>
<gene>
    <name evidence="1" type="ORF">N7603_08210</name>
</gene>
<protein>
    <submittedName>
        <fullName evidence="1">Uncharacterized protein</fullName>
    </submittedName>
</protein>
<sequence>MIKKLIALLILVSSFYFVGATGVLASNNISVSVKTYNGSGTPIVTTPHTGKSRGDQISFTHGDGQTLGFAFYAVNDTIRPELPGTHEFKVMSRMSVSVIYDVRESGEVTHHAVVFVDSNRKILKVQYVAKDGFANTDGITITPPPNMEWKATPWLTLDNKGLDVAVNENRVYYAQYQVETEAAS</sequence>